<feature type="domain" description="Thioredoxin" evidence="6">
    <location>
        <begin position="76"/>
        <end position="255"/>
    </location>
</feature>
<feature type="region of interest" description="Disordered" evidence="5">
    <location>
        <begin position="22"/>
        <end position="88"/>
    </location>
</feature>
<dbReference type="PROSITE" id="PS51352">
    <property type="entry name" value="THIOREDOXIN_2"/>
    <property type="match status" value="1"/>
</dbReference>
<feature type="binding site" evidence="3">
    <location>
        <position position="116"/>
    </location>
    <ligand>
        <name>Cu cation</name>
        <dbReference type="ChEBI" id="CHEBI:23378"/>
    </ligand>
</feature>
<dbReference type="RefSeq" id="WP_050025615.1">
    <property type="nucleotide sequence ID" value="NZ_JNFH02000049.1"/>
</dbReference>
<feature type="disulfide bond" description="Redox-active" evidence="4">
    <location>
        <begin position="116"/>
        <end position="121"/>
    </location>
</feature>
<feature type="compositionally biased region" description="Gly residues" evidence="5">
    <location>
        <begin position="30"/>
        <end position="39"/>
    </location>
</feature>
<evidence type="ECO:0000256" key="2">
    <source>
        <dbReference type="ARBA" id="ARBA00023008"/>
    </source>
</evidence>
<dbReference type="InterPro" id="IPR003782">
    <property type="entry name" value="SCO1/SenC"/>
</dbReference>
<gene>
    <name evidence="7" type="ORF">FK85_28430</name>
</gene>
<sequence length="255" mass="27603">MDRRHFLRSLAATGVAAGTTATAGCTGVFGDSGGSGDSDGSGNSDGSEDSDNSGISKADGATLDPPEIDLSEAVHPSYGDEMPEFTVPDPIAGEDVSIADFEGDRAVLWTSFYTSCPDGVCPALILRLRRAQEYAAEQGFGDEAAFLPLTFDPERDTADVLHEYAGQQGVDLDADNWHFLRPESYEAGQELMMDNFGLKIEKTDGEEYENLEYAFPHYGLILLVNKQGIVERAYPRGPQTDIEKLVDDFERVITA</sequence>
<dbReference type="SUPFAM" id="SSF52833">
    <property type="entry name" value="Thioredoxin-like"/>
    <property type="match status" value="1"/>
</dbReference>
<accession>A0A0F8D5A1</accession>
<dbReference type="OrthoDB" id="27579at2157"/>
<dbReference type="Proteomes" id="UP000053331">
    <property type="component" value="Unassembled WGS sequence"/>
</dbReference>
<organism evidence="7 8">
    <name type="scientific">Halorubrum saccharovorum</name>
    <dbReference type="NCBI Taxonomy" id="2248"/>
    <lineage>
        <taxon>Archaea</taxon>
        <taxon>Methanobacteriati</taxon>
        <taxon>Methanobacteriota</taxon>
        <taxon>Stenosarchaea group</taxon>
        <taxon>Halobacteria</taxon>
        <taxon>Halobacteriales</taxon>
        <taxon>Haloferacaceae</taxon>
        <taxon>Halorubrum</taxon>
    </lineage>
</organism>
<feature type="binding site" evidence="3">
    <location>
        <position position="121"/>
    </location>
    <ligand>
        <name>Cu cation</name>
        <dbReference type="ChEBI" id="CHEBI:23378"/>
    </ligand>
</feature>
<evidence type="ECO:0000256" key="5">
    <source>
        <dbReference type="SAM" id="MobiDB-lite"/>
    </source>
</evidence>
<feature type="binding site" evidence="3">
    <location>
        <position position="217"/>
    </location>
    <ligand>
        <name>Cu cation</name>
        <dbReference type="ChEBI" id="CHEBI:23378"/>
    </ligand>
</feature>
<dbReference type="PROSITE" id="PS51257">
    <property type="entry name" value="PROKAR_LIPOPROTEIN"/>
    <property type="match status" value="1"/>
</dbReference>
<evidence type="ECO:0000313" key="7">
    <source>
        <dbReference type="EMBL" id="KKF39454.1"/>
    </source>
</evidence>
<dbReference type="Pfam" id="PF02630">
    <property type="entry name" value="SCO1-SenC"/>
    <property type="match status" value="1"/>
</dbReference>
<dbReference type="EMBL" id="JNFH02000049">
    <property type="protein sequence ID" value="KKF39454.1"/>
    <property type="molecule type" value="Genomic_DNA"/>
</dbReference>
<dbReference type="InterPro" id="IPR036249">
    <property type="entry name" value="Thioredoxin-like_sf"/>
</dbReference>
<keyword evidence="4" id="KW-1015">Disulfide bond</keyword>
<evidence type="ECO:0000256" key="4">
    <source>
        <dbReference type="PIRSR" id="PIRSR603782-2"/>
    </source>
</evidence>
<protein>
    <submittedName>
        <fullName evidence="7">Electron transporter SenC</fullName>
    </submittedName>
</protein>
<dbReference type="GO" id="GO:0046872">
    <property type="term" value="F:metal ion binding"/>
    <property type="evidence" value="ECO:0007669"/>
    <property type="project" value="UniProtKB-KW"/>
</dbReference>
<evidence type="ECO:0000259" key="6">
    <source>
        <dbReference type="PROSITE" id="PS51352"/>
    </source>
</evidence>
<name>A0A0F8D5A1_9EURY</name>
<evidence type="ECO:0000313" key="8">
    <source>
        <dbReference type="Proteomes" id="UP000053331"/>
    </source>
</evidence>
<comment type="caution">
    <text evidence="7">The sequence shown here is derived from an EMBL/GenBank/DDBJ whole genome shotgun (WGS) entry which is preliminary data.</text>
</comment>
<keyword evidence="8" id="KW-1185">Reference proteome</keyword>
<evidence type="ECO:0000256" key="3">
    <source>
        <dbReference type="PIRSR" id="PIRSR603782-1"/>
    </source>
</evidence>
<reference evidence="7 8" key="1">
    <citation type="journal article" date="2015" name="Genome Announc.">
        <title>Draft genome sequence of a Halorubrum H3 strain isolated from the burlinskoye salt lake (Altai Krai, Russia).</title>
        <authorList>
            <person name="Rozanov A.S."/>
            <person name="Bryanskaya A.V."/>
            <person name="Malup T.K."/>
            <person name="Kotenko A.V."/>
            <person name="Peltek S.E."/>
        </authorList>
    </citation>
    <scope>NUCLEOTIDE SEQUENCE [LARGE SCALE GENOMIC DNA]</scope>
    <source>
        <strain evidence="7 8">H3</strain>
    </source>
</reference>
<evidence type="ECO:0000256" key="1">
    <source>
        <dbReference type="ARBA" id="ARBA00010996"/>
    </source>
</evidence>
<dbReference type="Gene3D" id="3.40.30.10">
    <property type="entry name" value="Glutaredoxin"/>
    <property type="match status" value="1"/>
</dbReference>
<proteinExistence type="inferred from homology"/>
<dbReference type="CDD" id="cd02968">
    <property type="entry name" value="SCO"/>
    <property type="match status" value="1"/>
</dbReference>
<dbReference type="InterPro" id="IPR013766">
    <property type="entry name" value="Thioredoxin_domain"/>
</dbReference>
<keyword evidence="2 3" id="KW-0186">Copper</keyword>
<comment type="similarity">
    <text evidence="1">Belongs to the SCO1/2 family.</text>
</comment>
<keyword evidence="3" id="KW-0479">Metal-binding</keyword>
<dbReference type="AlphaFoldDB" id="A0A0F8D5A1"/>